<gene>
    <name evidence="5" type="ORF">ACFPET_05990</name>
</gene>
<accession>A0ABV8TWG9</accession>
<dbReference type="PANTHER" id="PTHR44688:SF16">
    <property type="entry name" value="DNA-BINDING TRANSCRIPTIONAL ACTIVATOR DEVR_DOSR"/>
    <property type="match status" value="1"/>
</dbReference>
<evidence type="ECO:0000259" key="4">
    <source>
        <dbReference type="PROSITE" id="PS50043"/>
    </source>
</evidence>
<keyword evidence="3" id="KW-0804">Transcription</keyword>
<dbReference type="InterPro" id="IPR000792">
    <property type="entry name" value="Tscrpt_reg_LuxR_C"/>
</dbReference>
<dbReference type="Proteomes" id="UP001595823">
    <property type="component" value="Unassembled WGS sequence"/>
</dbReference>
<keyword evidence="6" id="KW-1185">Reference proteome</keyword>
<keyword evidence="1" id="KW-0805">Transcription regulation</keyword>
<dbReference type="Pfam" id="PF00196">
    <property type="entry name" value="GerE"/>
    <property type="match status" value="1"/>
</dbReference>
<dbReference type="InterPro" id="IPR036388">
    <property type="entry name" value="WH-like_DNA-bd_sf"/>
</dbReference>
<name>A0ABV8TWG9_9ACTN</name>
<evidence type="ECO:0000256" key="3">
    <source>
        <dbReference type="ARBA" id="ARBA00023163"/>
    </source>
</evidence>
<dbReference type="SUPFAM" id="SSF46894">
    <property type="entry name" value="C-terminal effector domain of the bipartite response regulators"/>
    <property type="match status" value="1"/>
</dbReference>
<dbReference type="SMART" id="SM00421">
    <property type="entry name" value="HTH_LUXR"/>
    <property type="match status" value="1"/>
</dbReference>
<keyword evidence="2" id="KW-0238">DNA-binding</keyword>
<dbReference type="RefSeq" id="WP_380618740.1">
    <property type="nucleotide sequence ID" value="NZ_JBHSDK010000009.1"/>
</dbReference>
<dbReference type="EMBL" id="JBHSDK010000009">
    <property type="protein sequence ID" value="MFC4334743.1"/>
    <property type="molecule type" value="Genomic_DNA"/>
</dbReference>
<feature type="domain" description="HTH luxR-type" evidence="4">
    <location>
        <begin position="137"/>
        <end position="202"/>
    </location>
</feature>
<protein>
    <submittedName>
        <fullName evidence="5">LuxR C-terminal-related transcriptional regulator</fullName>
    </submittedName>
</protein>
<evidence type="ECO:0000313" key="6">
    <source>
        <dbReference type="Proteomes" id="UP001595823"/>
    </source>
</evidence>
<dbReference type="InterPro" id="IPR016032">
    <property type="entry name" value="Sig_transdc_resp-reg_C-effctor"/>
</dbReference>
<reference evidence="6" key="1">
    <citation type="journal article" date="2019" name="Int. J. Syst. Evol. Microbiol.">
        <title>The Global Catalogue of Microorganisms (GCM) 10K type strain sequencing project: providing services to taxonomists for standard genome sequencing and annotation.</title>
        <authorList>
            <consortium name="The Broad Institute Genomics Platform"/>
            <consortium name="The Broad Institute Genome Sequencing Center for Infectious Disease"/>
            <person name="Wu L."/>
            <person name="Ma J."/>
        </authorList>
    </citation>
    <scope>NUCLEOTIDE SEQUENCE [LARGE SCALE GENOMIC DNA]</scope>
    <source>
        <strain evidence="6">IBRC-M 10908</strain>
    </source>
</reference>
<proteinExistence type="predicted"/>
<evidence type="ECO:0000256" key="2">
    <source>
        <dbReference type="ARBA" id="ARBA00023125"/>
    </source>
</evidence>
<dbReference type="PRINTS" id="PR00038">
    <property type="entry name" value="HTHLUXR"/>
</dbReference>
<comment type="caution">
    <text evidence="5">The sequence shown here is derived from an EMBL/GenBank/DDBJ whole genome shotgun (WGS) entry which is preliminary data.</text>
</comment>
<organism evidence="5 6">
    <name type="scientific">Salininema proteolyticum</name>
    <dbReference type="NCBI Taxonomy" id="1607685"/>
    <lineage>
        <taxon>Bacteria</taxon>
        <taxon>Bacillati</taxon>
        <taxon>Actinomycetota</taxon>
        <taxon>Actinomycetes</taxon>
        <taxon>Glycomycetales</taxon>
        <taxon>Glycomycetaceae</taxon>
        <taxon>Salininema</taxon>
    </lineage>
</organism>
<evidence type="ECO:0000256" key="1">
    <source>
        <dbReference type="ARBA" id="ARBA00023015"/>
    </source>
</evidence>
<dbReference type="PANTHER" id="PTHR44688">
    <property type="entry name" value="DNA-BINDING TRANSCRIPTIONAL ACTIVATOR DEVR_DOSR"/>
    <property type="match status" value="1"/>
</dbReference>
<evidence type="ECO:0000313" key="5">
    <source>
        <dbReference type="EMBL" id="MFC4334743.1"/>
    </source>
</evidence>
<dbReference type="PROSITE" id="PS00622">
    <property type="entry name" value="HTH_LUXR_1"/>
    <property type="match status" value="1"/>
</dbReference>
<dbReference type="CDD" id="cd06170">
    <property type="entry name" value="LuxR_C_like"/>
    <property type="match status" value="1"/>
</dbReference>
<sequence>MKTIAVWSDAPDAAGRITEQCRMSGEDVQAWRAATADDLVRLLRARRVDYILFDKHPAAASCAKLFYAVKNASPGTKMVLTGVTNMSSLQGIPLETVDGIFHPSFTDGSDFLSSLIQALISSENARTSSVRVPRQATGQEQKALSDREAQILELMSNGSTNGEISRVLSISEDTVKTHAKRMYKKLGVSDRAHAVAEAFRLGLTV</sequence>
<dbReference type="PROSITE" id="PS50043">
    <property type="entry name" value="HTH_LUXR_2"/>
    <property type="match status" value="1"/>
</dbReference>
<dbReference type="Gene3D" id="1.10.10.10">
    <property type="entry name" value="Winged helix-like DNA-binding domain superfamily/Winged helix DNA-binding domain"/>
    <property type="match status" value="1"/>
</dbReference>